<dbReference type="Proteomes" id="UP000321547">
    <property type="component" value="Unassembled WGS sequence"/>
</dbReference>
<reference evidence="3 6" key="2">
    <citation type="submission" date="2019-07" db="EMBL/GenBank/DDBJ databases">
        <title>Whole genome shotgun sequence of Halolactibacillus halophilus NBRC 100868.</title>
        <authorList>
            <person name="Hosoyama A."/>
            <person name="Uohara A."/>
            <person name="Ohji S."/>
            <person name="Ichikawa N."/>
        </authorList>
    </citation>
    <scope>NUCLEOTIDE SEQUENCE [LARGE SCALE GENOMIC DNA]</scope>
    <source>
        <strain evidence="3 6">NBRC 100868</strain>
    </source>
</reference>
<feature type="transmembrane region" description="Helical" evidence="1">
    <location>
        <begin position="135"/>
        <end position="157"/>
    </location>
</feature>
<evidence type="ECO:0000256" key="1">
    <source>
        <dbReference type="SAM" id="Phobius"/>
    </source>
</evidence>
<accession>A0A1I5L345</accession>
<proteinExistence type="predicted"/>
<evidence type="ECO:0000313" key="6">
    <source>
        <dbReference type="Proteomes" id="UP000321547"/>
    </source>
</evidence>
<gene>
    <name evidence="3" type="ORF">HHA03_01390</name>
    <name evidence="4" type="ORF">SAMN05421839_101152</name>
</gene>
<feature type="domain" description="LiaF transmembrane" evidence="2">
    <location>
        <begin position="9"/>
        <end position="102"/>
    </location>
</feature>
<dbReference type="Proteomes" id="UP000242243">
    <property type="component" value="Unassembled WGS sequence"/>
</dbReference>
<dbReference type="Pfam" id="PF22570">
    <property type="entry name" value="LiaF-TM"/>
    <property type="match status" value="1"/>
</dbReference>
<dbReference type="STRING" id="306540.SAMN05421839_101152"/>
<dbReference type="EMBL" id="FOXC01000001">
    <property type="protein sequence ID" value="SFO91171.1"/>
    <property type="molecule type" value="Genomic_DNA"/>
</dbReference>
<name>A0A1I5L345_9BACI</name>
<feature type="transmembrane region" description="Helical" evidence="1">
    <location>
        <begin position="32"/>
        <end position="52"/>
    </location>
</feature>
<dbReference type="EMBL" id="BJWI01000001">
    <property type="protein sequence ID" value="GEM00607.1"/>
    <property type="molecule type" value="Genomic_DNA"/>
</dbReference>
<dbReference type="OrthoDB" id="2989824at2"/>
<keyword evidence="1" id="KW-0472">Membrane</keyword>
<feature type="transmembrane region" description="Helical" evidence="1">
    <location>
        <begin position="7"/>
        <end position="26"/>
    </location>
</feature>
<keyword evidence="1" id="KW-1133">Transmembrane helix</keyword>
<reference evidence="4 5" key="1">
    <citation type="submission" date="2016-10" db="EMBL/GenBank/DDBJ databases">
        <authorList>
            <person name="de Groot N.N."/>
        </authorList>
    </citation>
    <scope>NUCLEOTIDE SEQUENCE [LARGE SCALE GENOMIC DNA]</scope>
    <source>
        <strain evidence="4 5">DSM 17073</strain>
    </source>
</reference>
<feature type="transmembrane region" description="Helical" evidence="1">
    <location>
        <begin position="59"/>
        <end position="79"/>
    </location>
</feature>
<sequence length="160" mass="18634">MKKHHHLAAYLLIGLGLYFLSQQIYIPMISDLATWPILLIIVGGIFLFTGYNHRDYDKLLPGGILLLLGLHFYLNQFYPTWVDERSVYFIIVGLAFLLRYQQTKQGLWVSFILIGIGLFTLLSKSDTAFQYYIESFMSLLEIYWPVGLIIFGIYLLVKRK</sequence>
<evidence type="ECO:0000313" key="4">
    <source>
        <dbReference type="EMBL" id="SFO91171.1"/>
    </source>
</evidence>
<evidence type="ECO:0000313" key="5">
    <source>
        <dbReference type="Proteomes" id="UP000242243"/>
    </source>
</evidence>
<organism evidence="4 5">
    <name type="scientific">Halolactibacillus halophilus</name>
    <dbReference type="NCBI Taxonomy" id="306540"/>
    <lineage>
        <taxon>Bacteria</taxon>
        <taxon>Bacillati</taxon>
        <taxon>Bacillota</taxon>
        <taxon>Bacilli</taxon>
        <taxon>Bacillales</taxon>
        <taxon>Bacillaceae</taxon>
        <taxon>Halolactibacillus</taxon>
    </lineage>
</organism>
<feature type="transmembrane region" description="Helical" evidence="1">
    <location>
        <begin position="85"/>
        <end position="100"/>
    </location>
</feature>
<keyword evidence="1" id="KW-0812">Transmembrane</keyword>
<dbReference type="InterPro" id="IPR054331">
    <property type="entry name" value="LiaF_TM"/>
</dbReference>
<feature type="transmembrane region" description="Helical" evidence="1">
    <location>
        <begin position="107"/>
        <end position="123"/>
    </location>
</feature>
<evidence type="ECO:0000259" key="2">
    <source>
        <dbReference type="Pfam" id="PF22570"/>
    </source>
</evidence>
<keyword evidence="6" id="KW-1185">Reference proteome</keyword>
<evidence type="ECO:0000313" key="3">
    <source>
        <dbReference type="EMBL" id="GEM00607.1"/>
    </source>
</evidence>
<protein>
    <recommendedName>
        <fullName evidence="2">LiaF transmembrane domain-containing protein</fullName>
    </recommendedName>
</protein>
<dbReference type="RefSeq" id="WP_089829365.1">
    <property type="nucleotide sequence ID" value="NZ_BJWI01000001.1"/>
</dbReference>
<dbReference type="AlphaFoldDB" id="A0A1I5L345"/>